<dbReference type="PANTHER" id="PTHR36156">
    <property type="entry name" value="SLR2101 PROTEIN"/>
    <property type="match status" value="1"/>
</dbReference>
<dbReference type="AlphaFoldDB" id="A0A420Y8Z7"/>
<evidence type="ECO:0008006" key="3">
    <source>
        <dbReference type="Google" id="ProtNLM"/>
    </source>
</evidence>
<dbReference type="InterPro" id="IPR047142">
    <property type="entry name" value="OryJ/VirC-like"/>
</dbReference>
<dbReference type="InterPro" id="IPR014710">
    <property type="entry name" value="RmlC-like_jellyroll"/>
</dbReference>
<comment type="caution">
    <text evidence="1">The sequence shown here is derived from an EMBL/GenBank/DDBJ whole genome shotgun (WGS) entry which is preliminary data.</text>
</comment>
<dbReference type="Gene3D" id="2.60.120.10">
    <property type="entry name" value="Jelly Rolls"/>
    <property type="match status" value="1"/>
</dbReference>
<dbReference type="PANTHER" id="PTHR36156:SF2">
    <property type="entry name" value="CUPIN TYPE-2 DOMAIN-CONTAINING PROTEIN"/>
    <property type="match status" value="1"/>
</dbReference>
<dbReference type="EMBL" id="QVQW01000032">
    <property type="protein sequence ID" value="RKU44277.1"/>
    <property type="molecule type" value="Genomic_DNA"/>
</dbReference>
<dbReference type="SUPFAM" id="SSF51182">
    <property type="entry name" value="RmlC-like cupins"/>
    <property type="match status" value="1"/>
</dbReference>
<organism evidence="1 2">
    <name type="scientific">Coniochaeta pulveracea</name>
    <dbReference type="NCBI Taxonomy" id="177199"/>
    <lineage>
        <taxon>Eukaryota</taxon>
        <taxon>Fungi</taxon>
        <taxon>Dikarya</taxon>
        <taxon>Ascomycota</taxon>
        <taxon>Pezizomycotina</taxon>
        <taxon>Sordariomycetes</taxon>
        <taxon>Sordariomycetidae</taxon>
        <taxon>Coniochaetales</taxon>
        <taxon>Coniochaetaceae</taxon>
        <taxon>Coniochaeta</taxon>
    </lineage>
</organism>
<dbReference type="CDD" id="cd02231">
    <property type="entry name" value="cupin_BLL6423-like"/>
    <property type="match status" value="1"/>
</dbReference>
<name>A0A420Y8Z7_9PEZI</name>
<accession>A0A420Y8Z7</accession>
<dbReference type="Proteomes" id="UP000275385">
    <property type="component" value="Unassembled WGS sequence"/>
</dbReference>
<reference evidence="1 2" key="1">
    <citation type="submission" date="2018-08" db="EMBL/GenBank/DDBJ databases">
        <title>Draft genome of the lignicolous fungus Coniochaeta pulveracea.</title>
        <authorList>
            <person name="Borstlap C.J."/>
            <person name="De Witt R.N."/>
            <person name="Botha A."/>
            <person name="Volschenk H."/>
        </authorList>
    </citation>
    <scope>NUCLEOTIDE SEQUENCE [LARGE SCALE GENOMIC DNA]</scope>
    <source>
        <strain evidence="1 2">CAB683</strain>
    </source>
</reference>
<dbReference type="STRING" id="177199.A0A420Y8Z7"/>
<dbReference type="InterPro" id="IPR011051">
    <property type="entry name" value="RmlC_Cupin_sf"/>
</dbReference>
<protein>
    <recommendedName>
        <fullName evidence="3">Cupin 2 conserved barrel domain-containing protein</fullName>
    </recommendedName>
</protein>
<dbReference type="OrthoDB" id="5840532at2759"/>
<keyword evidence="2" id="KW-1185">Reference proteome</keyword>
<evidence type="ECO:0000313" key="2">
    <source>
        <dbReference type="Proteomes" id="UP000275385"/>
    </source>
</evidence>
<gene>
    <name evidence="1" type="ORF">DL546_001373</name>
</gene>
<evidence type="ECO:0000313" key="1">
    <source>
        <dbReference type="EMBL" id="RKU44277.1"/>
    </source>
</evidence>
<proteinExistence type="predicted"/>
<sequence>MGANRAVGDRPPTEHQLAQDLPGPVVHLTGHSPDAKAIVHSKRPVIWSNYDDDQLAMSVAYTTTFPADLNKDTDIANHEAKMTGPPLGLVSKNGTVLRYVDFAPGYECMMHRTQSLDYGIVLVGAITSVLDSGEETVMKRGDVMVQRATMHSWRNDSATEWARMIFCLQDIQPLFVGGERLGEDLGRGTRDVPPSGNDG</sequence>